<dbReference type="Proteomes" id="UP000001593">
    <property type="component" value="Unassembled WGS sequence"/>
</dbReference>
<protein>
    <recommendedName>
        <fullName evidence="2">Serine/threonine-protein kinase Atg1-like tMIT domain-containing protein</fullName>
    </recommendedName>
</protein>
<keyword evidence="4" id="KW-1185">Reference proteome</keyword>
<feature type="region of interest" description="Disordered" evidence="1">
    <location>
        <begin position="18"/>
        <end position="267"/>
    </location>
</feature>
<accession>A7SEV6</accession>
<name>A7SEV6_NEMVE</name>
<dbReference type="HOGENOM" id="CLU_385704_0_0_1"/>
<feature type="compositionally biased region" description="Polar residues" evidence="1">
    <location>
        <begin position="212"/>
        <end position="227"/>
    </location>
</feature>
<dbReference type="STRING" id="45351.A7SEV6"/>
<reference evidence="3 4" key="1">
    <citation type="journal article" date="2007" name="Science">
        <title>Sea anemone genome reveals ancestral eumetazoan gene repertoire and genomic organization.</title>
        <authorList>
            <person name="Putnam N.H."/>
            <person name="Srivastava M."/>
            <person name="Hellsten U."/>
            <person name="Dirks B."/>
            <person name="Chapman J."/>
            <person name="Salamov A."/>
            <person name="Terry A."/>
            <person name="Shapiro H."/>
            <person name="Lindquist E."/>
            <person name="Kapitonov V.V."/>
            <person name="Jurka J."/>
            <person name="Genikhovich G."/>
            <person name="Grigoriev I.V."/>
            <person name="Lucas S.M."/>
            <person name="Steele R.E."/>
            <person name="Finnerty J.R."/>
            <person name="Technau U."/>
            <person name="Martindale M.Q."/>
            <person name="Rokhsar D.S."/>
        </authorList>
    </citation>
    <scope>NUCLEOTIDE SEQUENCE [LARGE SCALE GENOMIC DNA]</scope>
    <source>
        <strain evidence="4">CH2 X CH6</strain>
    </source>
</reference>
<evidence type="ECO:0000313" key="4">
    <source>
        <dbReference type="Proteomes" id="UP000001593"/>
    </source>
</evidence>
<sequence>SYSAEALGDIRVDLLRRMTPPYDMPGTSPQDPPALIQVSGERSPNVIGRVQRTSGNYMYSPPRTILDEEPEPEDFVMVPKNIDIPDGKVRCSWDPSHPFSQSPPPSSPFLQSPMTSPRRATFTVGSPSSPPTPRTRRYSSGSRCSPSSQSPQDFHQPAGHSPHSRPIRRTHSSSSPGVPPSPPPTMTIVSKPTSTPVPVPRRATFSGLPQAAFSQPTKKITPTSPQSMGKELTSRKSPFSDGAIPVPSQSIPRSTHGKEGPKAATPGPVTAAAKAMTQQAAAYNVGALGRQEGTTIQRALTSIDSSNGQATEQSPPILSALARQSNTGTLLGEMNRVEEKHMIRVHSSPAILATAAMGLPRNRSLLNNMALQLVPPTSGMRRIASAGTYAPYQQLTSPDTAAPKTSPPTLPPIPGSPTKSIQSREGGDKELKPLRGLFTTGSSPPLSNAMMGDGDIIPFKSLPKCGLSFTGKVGSPTNEQPVLVSPGTKITVGFSEASPSSPRRTSISHEVEPCSPEMEGTIALIAPELPEDTLLETEHTDGVRKLNFALSLVDAIQEVIGARSTPLTTLADSMALRMNESLVSDQIGFISEECRTAEQLVLYLKALRVLSLALEFAQKELSEHRLKPSNAVKNVVNDLTNRYRHCLQKTSQIKLSLRPRPHANASDKTIAVNADKLMYTHAMDLSFDNRPPEKWRVAGSIEGRFSQSGAECASITT</sequence>
<feature type="domain" description="Serine/threonine-protein kinase Atg1-like tMIT" evidence="2">
    <location>
        <begin position="578"/>
        <end position="657"/>
    </location>
</feature>
<dbReference type="eggNOG" id="KOG0595">
    <property type="taxonomic scope" value="Eukaryota"/>
</dbReference>
<feature type="region of interest" description="Disordered" evidence="1">
    <location>
        <begin position="394"/>
        <end position="434"/>
    </location>
</feature>
<dbReference type="InterPro" id="IPR022708">
    <property type="entry name" value="Atg1-like_tMIT"/>
</dbReference>
<proteinExistence type="predicted"/>
<gene>
    <name evidence="3" type="ORF">NEMVEDRAFT_v1g211193</name>
</gene>
<dbReference type="OMA" id="PQPHQIT"/>
<feature type="compositionally biased region" description="Low complexity" evidence="1">
    <location>
        <begin position="138"/>
        <end position="150"/>
    </location>
</feature>
<evidence type="ECO:0000259" key="2">
    <source>
        <dbReference type="Pfam" id="PF12063"/>
    </source>
</evidence>
<dbReference type="Pfam" id="PF12063">
    <property type="entry name" value="ATG1-like_MIT1"/>
    <property type="match status" value="1"/>
</dbReference>
<organism evidence="3 4">
    <name type="scientific">Nematostella vectensis</name>
    <name type="common">Starlet sea anemone</name>
    <dbReference type="NCBI Taxonomy" id="45351"/>
    <lineage>
        <taxon>Eukaryota</taxon>
        <taxon>Metazoa</taxon>
        <taxon>Cnidaria</taxon>
        <taxon>Anthozoa</taxon>
        <taxon>Hexacorallia</taxon>
        <taxon>Actiniaria</taxon>
        <taxon>Edwardsiidae</taxon>
        <taxon>Nematostella</taxon>
    </lineage>
</organism>
<evidence type="ECO:0000313" key="3">
    <source>
        <dbReference type="EMBL" id="EDO37798.1"/>
    </source>
</evidence>
<feature type="compositionally biased region" description="Basic residues" evidence="1">
    <location>
        <begin position="162"/>
        <end position="171"/>
    </location>
</feature>
<feature type="compositionally biased region" description="Pro residues" evidence="1">
    <location>
        <begin position="405"/>
        <end position="415"/>
    </location>
</feature>
<evidence type="ECO:0000256" key="1">
    <source>
        <dbReference type="SAM" id="MobiDB-lite"/>
    </source>
</evidence>
<feature type="non-terminal residue" evidence="3">
    <location>
        <position position="717"/>
    </location>
</feature>
<dbReference type="AlphaFoldDB" id="A7SEV6"/>
<dbReference type="InParanoid" id="A7SEV6"/>
<dbReference type="EMBL" id="DS469639">
    <property type="protein sequence ID" value="EDO37798.1"/>
    <property type="molecule type" value="Genomic_DNA"/>
</dbReference>
<dbReference type="GO" id="GO:0004674">
    <property type="term" value="F:protein serine/threonine kinase activity"/>
    <property type="evidence" value="ECO:0007669"/>
    <property type="project" value="InterPro"/>
</dbReference>